<comment type="caution">
    <text evidence="8">The sequence shown here is derived from an EMBL/GenBank/DDBJ whole genome shotgun (WGS) entry which is preliminary data.</text>
</comment>
<comment type="subcellular location">
    <subcellularLocation>
        <location evidence="1">Mitochondrion</location>
    </subcellularLocation>
</comment>
<comment type="similarity">
    <text evidence="2">Belongs to the mitochondrion-specific ribosomal protein mS33 family.</text>
</comment>
<reference evidence="8 9" key="1">
    <citation type="submission" date="2017-03" db="EMBL/GenBank/DDBJ databases">
        <title>Genomes of endolithic fungi from Antarctica.</title>
        <authorList>
            <person name="Coleine C."/>
            <person name="Masonjones S."/>
            <person name="Stajich J.E."/>
        </authorList>
    </citation>
    <scope>NUCLEOTIDE SEQUENCE [LARGE SCALE GENOMIC DNA]</scope>
    <source>
        <strain evidence="8 9">CCFEE 5311</strain>
    </source>
</reference>
<feature type="region of interest" description="Disordered" evidence="7">
    <location>
        <begin position="122"/>
        <end position="145"/>
    </location>
</feature>
<proteinExistence type="inferred from homology"/>
<dbReference type="Proteomes" id="UP000310066">
    <property type="component" value="Unassembled WGS sequence"/>
</dbReference>
<keyword evidence="4" id="KW-0496">Mitochondrion</keyword>
<dbReference type="GO" id="GO:0005739">
    <property type="term" value="C:mitochondrion"/>
    <property type="evidence" value="ECO:0007669"/>
    <property type="project" value="UniProtKB-SubCell"/>
</dbReference>
<evidence type="ECO:0000313" key="8">
    <source>
        <dbReference type="EMBL" id="TKA46094.1"/>
    </source>
</evidence>
<sequence>MAVPRSRILDLMKVQCRIFSTIFNPANERLGNKILRQRLRGPALAAYYPRRVATFKDLKALYPDAEMYDTEEEDRLEHIQISKSRGKGAPKKKRTAAGEMRSYVDVACGTDMLTTGQRALARARSGNGTHERAVPRPLQSCKMEV</sequence>
<dbReference type="InterPro" id="IPR013219">
    <property type="entry name" value="Ribosomal_mS33"/>
</dbReference>
<evidence type="ECO:0000256" key="3">
    <source>
        <dbReference type="ARBA" id="ARBA00022980"/>
    </source>
</evidence>
<gene>
    <name evidence="8" type="ORF">B0A54_02901</name>
</gene>
<evidence type="ECO:0000256" key="5">
    <source>
        <dbReference type="ARBA" id="ARBA00023274"/>
    </source>
</evidence>
<evidence type="ECO:0000256" key="6">
    <source>
        <dbReference type="ARBA" id="ARBA00035132"/>
    </source>
</evidence>
<dbReference type="GO" id="GO:0005840">
    <property type="term" value="C:ribosome"/>
    <property type="evidence" value="ECO:0007669"/>
    <property type="project" value="UniProtKB-KW"/>
</dbReference>
<dbReference type="STRING" id="329885.A0A4U0VB16"/>
<dbReference type="GO" id="GO:1990904">
    <property type="term" value="C:ribonucleoprotein complex"/>
    <property type="evidence" value="ECO:0007669"/>
    <property type="project" value="UniProtKB-KW"/>
</dbReference>
<evidence type="ECO:0000256" key="4">
    <source>
        <dbReference type="ARBA" id="ARBA00023128"/>
    </source>
</evidence>
<dbReference type="PANTHER" id="PTHR13362:SF2">
    <property type="entry name" value="SMALL RIBOSOMAL SUBUNIT PROTEIN MS33"/>
    <property type="match status" value="1"/>
</dbReference>
<dbReference type="EMBL" id="NAJP01000009">
    <property type="protein sequence ID" value="TKA46094.1"/>
    <property type="molecule type" value="Genomic_DNA"/>
</dbReference>
<evidence type="ECO:0000256" key="7">
    <source>
        <dbReference type="SAM" id="MobiDB-lite"/>
    </source>
</evidence>
<organism evidence="8 9">
    <name type="scientific">Friedmanniomyces endolithicus</name>
    <dbReference type="NCBI Taxonomy" id="329885"/>
    <lineage>
        <taxon>Eukaryota</taxon>
        <taxon>Fungi</taxon>
        <taxon>Dikarya</taxon>
        <taxon>Ascomycota</taxon>
        <taxon>Pezizomycotina</taxon>
        <taxon>Dothideomycetes</taxon>
        <taxon>Dothideomycetidae</taxon>
        <taxon>Mycosphaerellales</taxon>
        <taxon>Teratosphaeriaceae</taxon>
        <taxon>Friedmanniomyces</taxon>
    </lineage>
</organism>
<dbReference type="Pfam" id="PF08293">
    <property type="entry name" value="MRP-S33"/>
    <property type="match status" value="1"/>
</dbReference>
<dbReference type="OrthoDB" id="2257454at2759"/>
<keyword evidence="5" id="KW-0687">Ribonucleoprotein</keyword>
<evidence type="ECO:0000256" key="1">
    <source>
        <dbReference type="ARBA" id="ARBA00004173"/>
    </source>
</evidence>
<dbReference type="AlphaFoldDB" id="A0A4U0VB16"/>
<evidence type="ECO:0000256" key="2">
    <source>
        <dbReference type="ARBA" id="ARBA00008970"/>
    </source>
</evidence>
<evidence type="ECO:0000313" key="9">
    <source>
        <dbReference type="Proteomes" id="UP000310066"/>
    </source>
</evidence>
<name>A0A4U0VB16_9PEZI</name>
<keyword evidence="3" id="KW-0689">Ribosomal protein</keyword>
<dbReference type="PANTHER" id="PTHR13362">
    <property type="entry name" value="MITOCHONDRIAL RIBOSOMAL PROTEIN S33"/>
    <property type="match status" value="1"/>
</dbReference>
<accession>A0A4U0VB16</accession>
<protein>
    <recommendedName>
        <fullName evidence="6">Small ribosomal subunit protein mS33</fullName>
    </recommendedName>
</protein>